<feature type="region of interest" description="Disordered" evidence="1">
    <location>
        <begin position="96"/>
        <end position="136"/>
    </location>
</feature>
<proteinExistence type="predicted"/>
<accession>A0A4C1Z998</accession>
<evidence type="ECO:0000313" key="2">
    <source>
        <dbReference type="EMBL" id="GBP84458.1"/>
    </source>
</evidence>
<feature type="compositionally biased region" description="Polar residues" evidence="1">
    <location>
        <begin position="105"/>
        <end position="114"/>
    </location>
</feature>
<dbReference type="EMBL" id="BGZK01001679">
    <property type="protein sequence ID" value="GBP84458.1"/>
    <property type="molecule type" value="Genomic_DNA"/>
</dbReference>
<organism evidence="2 3">
    <name type="scientific">Eumeta variegata</name>
    <name type="common">Bagworm moth</name>
    <name type="synonym">Eumeta japonica</name>
    <dbReference type="NCBI Taxonomy" id="151549"/>
    <lineage>
        <taxon>Eukaryota</taxon>
        <taxon>Metazoa</taxon>
        <taxon>Ecdysozoa</taxon>
        <taxon>Arthropoda</taxon>
        <taxon>Hexapoda</taxon>
        <taxon>Insecta</taxon>
        <taxon>Pterygota</taxon>
        <taxon>Neoptera</taxon>
        <taxon>Endopterygota</taxon>
        <taxon>Lepidoptera</taxon>
        <taxon>Glossata</taxon>
        <taxon>Ditrysia</taxon>
        <taxon>Tineoidea</taxon>
        <taxon>Psychidae</taxon>
        <taxon>Oiketicinae</taxon>
        <taxon>Eumeta</taxon>
    </lineage>
</organism>
<reference evidence="2 3" key="1">
    <citation type="journal article" date="2019" name="Commun. Biol.">
        <title>The bagworm genome reveals a unique fibroin gene that provides high tensile strength.</title>
        <authorList>
            <person name="Kono N."/>
            <person name="Nakamura H."/>
            <person name="Ohtoshi R."/>
            <person name="Tomita M."/>
            <person name="Numata K."/>
            <person name="Arakawa K."/>
        </authorList>
    </citation>
    <scope>NUCLEOTIDE SEQUENCE [LARGE SCALE GENOMIC DNA]</scope>
</reference>
<protein>
    <submittedName>
        <fullName evidence="2">Uncharacterized protein</fullName>
    </submittedName>
</protein>
<feature type="region of interest" description="Disordered" evidence="1">
    <location>
        <begin position="1"/>
        <end position="27"/>
    </location>
</feature>
<gene>
    <name evidence="2" type="ORF">EVAR_62756_1</name>
</gene>
<sequence>MGARRRPRSLKYEGNCDHHRSSQTEDSMLTTVVQPEIAEVVSVMMSFHLIELLESHDRIIVLGKNLTAHKKAKDCYTRLSRNLGIRLDAAKRAWPAGGLGEARNARQSESSKFPSETGPPKSYPRRPRPKPTFDLR</sequence>
<keyword evidence="3" id="KW-1185">Reference proteome</keyword>
<evidence type="ECO:0000256" key="1">
    <source>
        <dbReference type="SAM" id="MobiDB-lite"/>
    </source>
</evidence>
<dbReference type="Proteomes" id="UP000299102">
    <property type="component" value="Unassembled WGS sequence"/>
</dbReference>
<feature type="compositionally biased region" description="Basic and acidic residues" evidence="1">
    <location>
        <begin position="10"/>
        <end position="23"/>
    </location>
</feature>
<evidence type="ECO:0000313" key="3">
    <source>
        <dbReference type="Proteomes" id="UP000299102"/>
    </source>
</evidence>
<dbReference type="AlphaFoldDB" id="A0A4C1Z998"/>
<comment type="caution">
    <text evidence="2">The sequence shown here is derived from an EMBL/GenBank/DDBJ whole genome shotgun (WGS) entry which is preliminary data.</text>
</comment>
<name>A0A4C1Z998_EUMVA</name>